<dbReference type="EMBL" id="HBGA01047620">
    <property type="protein sequence ID" value="CAD9006364.1"/>
    <property type="molecule type" value="Transcribed_RNA"/>
</dbReference>
<sequence length="100" mass="11159">MLFLFAIGAPSPCTILQAGSSCLTKRLPYISSPGRGTPMLGQHVWHQRLSWTPPSDMLLHYGSCDHQPMPFPPPKLRGICKLGPPYTLCSFFLRPLPFHL</sequence>
<protein>
    <submittedName>
        <fullName evidence="1">Uncharacterized protein</fullName>
    </submittedName>
</protein>
<organism evidence="1">
    <name type="scientific">Eutreptiella gymnastica</name>
    <dbReference type="NCBI Taxonomy" id="73025"/>
    <lineage>
        <taxon>Eukaryota</taxon>
        <taxon>Discoba</taxon>
        <taxon>Euglenozoa</taxon>
        <taxon>Euglenida</taxon>
        <taxon>Spirocuta</taxon>
        <taxon>Euglenophyceae</taxon>
        <taxon>Eutreptiales</taxon>
        <taxon>Eutreptiaceae</taxon>
        <taxon>Eutreptiella</taxon>
    </lineage>
</organism>
<dbReference type="AlphaFoldDB" id="A0A7S1N9F3"/>
<name>A0A7S1N9F3_9EUGL</name>
<gene>
    <name evidence="1" type="ORF">EGYM00392_LOCUS17454</name>
</gene>
<accession>A0A7S1N9F3</accession>
<reference evidence="1" key="1">
    <citation type="submission" date="2021-01" db="EMBL/GenBank/DDBJ databases">
        <authorList>
            <person name="Corre E."/>
            <person name="Pelletier E."/>
            <person name="Niang G."/>
            <person name="Scheremetjew M."/>
            <person name="Finn R."/>
            <person name="Kale V."/>
            <person name="Holt S."/>
            <person name="Cochrane G."/>
            <person name="Meng A."/>
            <person name="Brown T."/>
            <person name="Cohen L."/>
        </authorList>
    </citation>
    <scope>NUCLEOTIDE SEQUENCE</scope>
    <source>
        <strain evidence="1">NIES-381</strain>
    </source>
</reference>
<proteinExistence type="predicted"/>
<evidence type="ECO:0000313" key="1">
    <source>
        <dbReference type="EMBL" id="CAD9006364.1"/>
    </source>
</evidence>